<dbReference type="GO" id="GO:0032196">
    <property type="term" value="P:transposition"/>
    <property type="evidence" value="ECO:0007669"/>
    <property type="project" value="TreeGrafter"/>
</dbReference>
<evidence type="ECO:0000313" key="5">
    <source>
        <dbReference type="Proteomes" id="UP000185427"/>
    </source>
</evidence>
<dbReference type="AlphaFoldDB" id="A0A1L7GST1"/>
<gene>
    <name evidence="4" type="ORF">BUW47_00595</name>
</gene>
<dbReference type="InterPro" id="IPR025246">
    <property type="entry name" value="IS30-like_HTH"/>
</dbReference>
<feature type="compositionally biased region" description="Basic and acidic residues" evidence="2">
    <location>
        <begin position="141"/>
        <end position="152"/>
    </location>
</feature>
<evidence type="ECO:0000259" key="3">
    <source>
        <dbReference type="PROSITE" id="PS50994"/>
    </source>
</evidence>
<proteinExistence type="predicted"/>
<dbReference type="GO" id="GO:0003676">
    <property type="term" value="F:nucleic acid binding"/>
    <property type="evidence" value="ECO:0007669"/>
    <property type="project" value="InterPro"/>
</dbReference>
<dbReference type="Pfam" id="PF13936">
    <property type="entry name" value="HTH_38"/>
    <property type="match status" value="1"/>
</dbReference>
<dbReference type="PANTHER" id="PTHR10948">
    <property type="entry name" value="TRANSPOSASE"/>
    <property type="match status" value="1"/>
</dbReference>
<dbReference type="SUPFAM" id="SSF53098">
    <property type="entry name" value="Ribonuclease H-like"/>
    <property type="match status" value="1"/>
</dbReference>
<dbReference type="EMBL" id="CP019030">
    <property type="protein sequence ID" value="APU45053.1"/>
    <property type="molecule type" value="Genomic_DNA"/>
</dbReference>
<dbReference type="GO" id="GO:0006310">
    <property type="term" value="P:DNA recombination"/>
    <property type="evidence" value="ECO:0007669"/>
    <property type="project" value="UniProtKB-KW"/>
</dbReference>
<feature type="region of interest" description="Disordered" evidence="2">
    <location>
        <begin position="131"/>
        <end position="154"/>
    </location>
</feature>
<keyword evidence="1" id="KW-0233">DNA recombination</keyword>
<dbReference type="PANTHER" id="PTHR10948:SF23">
    <property type="entry name" value="TRANSPOSASE INSI FOR INSERTION SEQUENCE ELEMENT IS30A-RELATED"/>
    <property type="match status" value="1"/>
</dbReference>
<dbReference type="Proteomes" id="UP000185427">
    <property type="component" value="Chromosome"/>
</dbReference>
<feature type="domain" description="Integrase catalytic" evidence="3">
    <location>
        <begin position="143"/>
        <end position="305"/>
    </location>
</feature>
<dbReference type="GO" id="GO:0005829">
    <property type="term" value="C:cytosol"/>
    <property type="evidence" value="ECO:0007669"/>
    <property type="project" value="TreeGrafter"/>
</dbReference>
<evidence type="ECO:0000313" key="4">
    <source>
        <dbReference type="EMBL" id="APU45053.1"/>
    </source>
</evidence>
<dbReference type="RefSeq" id="WP_075667019.1">
    <property type="nucleotide sequence ID" value="NZ_CP019030.1"/>
</dbReference>
<dbReference type="InterPro" id="IPR036397">
    <property type="entry name" value="RNaseH_sf"/>
</dbReference>
<dbReference type="NCBIfam" id="NF033563">
    <property type="entry name" value="transpos_IS30"/>
    <property type="match status" value="1"/>
</dbReference>
<sequence length="320" mass="37034">MGTTILSFEDRVVIETLHHEKHSLQYIADYLGFSKTTIFNEVHRLAGEYHAVKAQTDHEVKLSHRGRKTILTTNLKRLIEEKIKIQKWSIEQVAHVVRIAYKIIYNWIDQGLLDINVTDLPNHGIRRKRAKETRGSFSHGRSIEDRPAEISDRNTSGHFEADTVLSGKRKGQAVATFVERKSRLTIVKRLNGRDSTSMSKAILELANQLGDNLKTLTVDHGKEFANYNLIEEQTGVPLYFAHAYSPHERGSNENRNRVLRRFIPKGQPIDEITDDELIQINWYLNCRPLKCLNWRTPIEIFLRNLRYQICSSYFLQSAIS</sequence>
<dbReference type="GO" id="GO:0004803">
    <property type="term" value="F:transposase activity"/>
    <property type="evidence" value="ECO:0007669"/>
    <property type="project" value="TreeGrafter"/>
</dbReference>
<organism evidence="4 5">
    <name type="scientific">Limosilactobacillus fermentum</name>
    <name type="common">Lactobacillus fermentum</name>
    <dbReference type="NCBI Taxonomy" id="1613"/>
    <lineage>
        <taxon>Bacteria</taxon>
        <taxon>Bacillati</taxon>
        <taxon>Bacillota</taxon>
        <taxon>Bacilli</taxon>
        <taxon>Lactobacillales</taxon>
        <taxon>Lactobacillaceae</taxon>
        <taxon>Limosilactobacillus</taxon>
    </lineage>
</organism>
<dbReference type="InterPro" id="IPR053392">
    <property type="entry name" value="Transposase_IS30-like"/>
</dbReference>
<dbReference type="PROSITE" id="PS50994">
    <property type="entry name" value="INTEGRASE"/>
    <property type="match status" value="1"/>
</dbReference>
<evidence type="ECO:0000256" key="2">
    <source>
        <dbReference type="SAM" id="MobiDB-lite"/>
    </source>
</evidence>
<dbReference type="GO" id="GO:0015074">
    <property type="term" value="P:DNA integration"/>
    <property type="evidence" value="ECO:0007669"/>
    <property type="project" value="InterPro"/>
</dbReference>
<dbReference type="Gene3D" id="3.30.420.10">
    <property type="entry name" value="Ribonuclease H-like superfamily/Ribonuclease H"/>
    <property type="match status" value="1"/>
</dbReference>
<protein>
    <submittedName>
        <fullName evidence="4">IS30 family transposase</fullName>
    </submittedName>
</protein>
<evidence type="ECO:0000256" key="1">
    <source>
        <dbReference type="ARBA" id="ARBA00023172"/>
    </source>
</evidence>
<accession>A0A1L7GST1</accession>
<name>A0A1L7GST1_LIMFE</name>
<reference evidence="4 5" key="1">
    <citation type="submission" date="2016-12" db="EMBL/GenBank/DDBJ databases">
        <title>Complete Genome Sequence of Lactobacillus fermentum Strain SNUV175, a Probiotic for Treatment of Bacterial Vaginosis.</title>
        <authorList>
            <person name="Lee S."/>
            <person name="You H.J."/>
            <person name="Kwon B."/>
            <person name="Ko G."/>
        </authorList>
    </citation>
    <scope>NUCLEOTIDE SEQUENCE [LARGE SCALE GENOMIC DNA]</scope>
    <source>
        <strain evidence="4 5">SNUV175</strain>
    </source>
</reference>
<dbReference type="InterPro" id="IPR012337">
    <property type="entry name" value="RNaseH-like_sf"/>
</dbReference>
<dbReference type="InterPro" id="IPR051917">
    <property type="entry name" value="Transposase-Integrase"/>
</dbReference>
<dbReference type="OrthoDB" id="9781678at2"/>
<dbReference type="InterPro" id="IPR001584">
    <property type="entry name" value="Integrase_cat-core"/>
</dbReference>